<dbReference type="Proteomes" id="UP000535543">
    <property type="component" value="Unassembled WGS sequence"/>
</dbReference>
<evidence type="ECO:0000256" key="1">
    <source>
        <dbReference type="SAM" id="SignalP"/>
    </source>
</evidence>
<dbReference type="EMBL" id="VCQU01000007">
    <property type="protein sequence ID" value="NMN97458.1"/>
    <property type="molecule type" value="Genomic_DNA"/>
</dbReference>
<reference evidence="2 3" key="1">
    <citation type="submission" date="2019-05" db="EMBL/GenBank/DDBJ databases">
        <authorList>
            <person name="Lee S.D."/>
        </authorList>
    </citation>
    <scope>NUCLEOTIDE SEQUENCE [LARGE SCALE GENOMIC DNA]</scope>
    <source>
        <strain evidence="2 3">YC2-7</strain>
    </source>
</reference>
<feature type="chain" id="PRO_5032930026" description="Secreted protein" evidence="1">
    <location>
        <begin position="26"/>
        <end position="108"/>
    </location>
</feature>
<accession>A0A848KI58</accession>
<organism evidence="2 3">
    <name type="scientific">Antrihabitans stalactiti</name>
    <dbReference type="NCBI Taxonomy" id="2584121"/>
    <lineage>
        <taxon>Bacteria</taxon>
        <taxon>Bacillati</taxon>
        <taxon>Actinomycetota</taxon>
        <taxon>Actinomycetes</taxon>
        <taxon>Mycobacteriales</taxon>
        <taxon>Nocardiaceae</taxon>
        <taxon>Antrihabitans</taxon>
    </lineage>
</organism>
<protein>
    <recommendedName>
        <fullName evidence="4">Secreted protein</fullName>
    </recommendedName>
</protein>
<dbReference type="AlphaFoldDB" id="A0A848KI58"/>
<evidence type="ECO:0008006" key="4">
    <source>
        <dbReference type="Google" id="ProtNLM"/>
    </source>
</evidence>
<evidence type="ECO:0000313" key="3">
    <source>
        <dbReference type="Proteomes" id="UP000535543"/>
    </source>
</evidence>
<sequence>MKFRTLLTAAGAIGLALISAPTASADNVWGPDYDCSQNFGTVFSGARNWVISPYGSANMWCTPGFHGSWTVAYQLDPAGNRHNVTALFYVGPGSQWVYTGLPGLYQTN</sequence>
<comment type="caution">
    <text evidence="2">The sequence shown here is derived from an EMBL/GenBank/DDBJ whole genome shotgun (WGS) entry which is preliminary data.</text>
</comment>
<keyword evidence="1" id="KW-0732">Signal</keyword>
<name>A0A848KI58_9NOCA</name>
<evidence type="ECO:0000313" key="2">
    <source>
        <dbReference type="EMBL" id="NMN97458.1"/>
    </source>
</evidence>
<keyword evidence="3" id="KW-1185">Reference proteome</keyword>
<reference evidence="2 3" key="2">
    <citation type="submission" date="2020-06" db="EMBL/GenBank/DDBJ databases">
        <title>Antribacter stalactiti gen. nov., sp. nov., a new member of the family Nacardiaceae isolated from a cave.</title>
        <authorList>
            <person name="Kim I.S."/>
        </authorList>
    </citation>
    <scope>NUCLEOTIDE SEQUENCE [LARGE SCALE GENOMIC DNA]</scope>
    <source>
        <strain evidence="2 3">YC2-7</strain>
    </source>
</reference>
<proteinExistence type="predicted"/>
<gene>
    <name evidence="2" type="ORF">FGL95_20685</name>
</gene>
<feature type="signal peptide" evidence="1">
    <location>
        <begin position="1"/>
        <end position="25"/>
    </location>
</feature>
<dbReference type="RefSeq" id="WP_169590342.1">
    <property type="nucleotide sequence ID" value="NZ_VCQU01000007.1"/>
</dbReference>